<dbReference type="SUPFAM" id="SSF63829">
    <property type="entry name" value="Calcium-dependent phosphotriesterase"/>
    <property type="match status" value="1"/>
</dbReference>
<keyword evidence="2" id="KW-0964">Secreted</keyword>
<dbReference type="Pfam" id="PF03022">
    <property type="entry name" value="MRJP"/>
    <property type="match status" value="1"/>
</dbReference>
<dbReference type="Gene3D" id="2.120.10.30">
    <property type="entry name" value="TolB, C-terminal domain"/>
    <property type="match status" value="1"/>
</dbReference>
<evidence type="ECO:0000256" key="1">
    <source>
        <dbReference type="ARBA" id="ARBA00004613"/>
    </source>
</evidence>
<dbReference type="InterPro" id="IPR011042">
    <property type="entry name" value="6-blade_b-propeller_TolB-like"/>
</dbReference>
<feature type="chain" id="PRO_5022163643" evidence="3">
    <location>
        <begin position="28"/>
        <end position="377"/>
    </location>
</feature>
<dbReference type="PROSITE" id="PS51257">
    <property type="entry name" value="PROKAR_LIPOPROTEIN"/>
    <property type="match status" value="1"/>
</dbReference>
<dbReference type="RefSeq" id="WP_145198049.1">
    <property type="nucleotide sequence ID" value="NZ_CP036434.1"/>
</dbReference>
<protein>
    <submittedName>
        <fullName evidence="4">Major royal jelly protein</fullName>
    </submittedName>
</protein>
<evidence type="ECO:0000313" key="4">
    <source>
        <dbReference type="EMBL" id="QDV07197.1"/>
    </source>
</evidence>
<sequence precursor="true">MLIASYRLSLEGLVSLALLGSSAVSCASPPAEPIEVLAELQVRPGNPAVTVDGRLIFSQHPMDSPEFKVVELVEGPDGKAEVVPFPSSSWSRDRFGAVIGVEARSDGLVWILDMGGSGLTPKLVAWDTKRDSLAHQILIPETVRVESSFLQDMAIVEKYGMVVIADMTSPGPFETPEPALIVVDIDMGTARRVLQGDASFMPDVERITIGGSRLQTVTKGGDLRDLRMALNPITVDPTQTWIYYGAMSGDQIYRIPTEVLANPELGDEALRASIEEYATKPPSDGMRVDGQGRVFVTDLQASGIGVATPEGYQLLDSDPVLFSWPDGLAFDQDGALIVTSNQLHLHKDFHGGVEGASPPYRILRLNEIRAERPSGAP</sequence>
<keyword evidence="3" id="KW-0732">Signal</keyword>
<gene>
    <name evidence="4" type="ORF">Poly30_27160</name>
</gene>
<accession>A0A518ESX6</accession>
<dbReference type="PANTHER" id="PTHR10009:SF18">
    <property type="entry name" value="PROTEIN YELLOW-LIKE PROTEIN"/>
    <property type="match status" value="1"/>
</dbReference>
<reference evidence="4 5" key="1">
    <citation type="submission" date="2019-02" db="EMBL/GenBank/DDBJ databases">
        <title>Deep-cultivation of Planctomycetes and their phenomic and genomic characterization uncovers novel biology.</title>
        <authorList>
            <person name="Wiegand S."/>
            <person name="Jogler M."/>
            <person name="Boedeker C."/>
            <person name="Pinto D."/>
            <person name="Vollmers J."/>
            <person name="Rivas-Marin E."/>
            <person name="Kohn T."/>
            <person name="Peeters S.H."/>
            <person name="Heuer A."/>
            <person name="Rast P."/>
            <person name="Oberbeckmann S."/>
            <person name="Bunk B."/>
            <person name="Jeske O."/>
            <person name="Meyerdierks A."/>
            <person name="Storesund J.E."/>
            <person name="Kallscheuer N."/>
            <person name="Luecker S."/>
            <person name="Lage O.M."/>
            <person name="Pohl T."/>
            <person name="Merkel B.J."/>
            <person name="Hornburger P."/>
            <person name="Mueller R.-W."/>
            <person name="Bruemmer F."/>
            <person name="Labrenz M."/>
            <person name="Spormann A.M."/>
            <person name="Op den Camp H."/>
            <person name="Overmann J."/>
            <person name="Amann R."/>
            <person name="Jetten M.S.M."/>
            <person name="Mascher T."/>
            <person name="Medema M.H."/>
            <person name="Devos D.P."/>
            <person name="Kaster A.-K."/>
            <person name="Ovreas L."/>
            <person name="Rohde M."/>
            <person name="Galperin M.Y."/>
            <person name="Jogler C."/>
        </authorList>
    </citation>
    <scope>NUCLEOTIDE SEQUENCE [LARGE SCALE GENOMIC DNA]</scope>
    <source>
        <strain evidence="4 5">Poly30</strain>
    </source>
</reference>
<evidence type="ECO:0000313" key="5">
    <source>
        <dbReference type="Proteomes" id="UP000320390"/>
    </source>
</evidence>
<evidence type="ECO:0000256" key="2">
    <source>
        <dbReference type="ARBA" id="ARBA00022525"/>
    </source>
</evidence>
<dbReference type="AlphaFoldDB" id="A0A518ESX6"/>
<dbReference type="GO" id="GO:0005576">
    <property type="term" value="C:extracellular region"/>
    <property type="evidence" value="ECO:0007669"/>
    <property type="project" value="UniProtKB-SubCell"/>
</dbReference>
<feature type="signal peptide" evidence="3">
    <location>
        <begin position="1"/>
        <end position="27"/>
    </location>
</feature>
<dbReference type="Proteomes" id="UP000320390">
    <property type="component" value="Chromosome"/>
</dbReference>
<comment type="subcellular location">
    <subcellularLocation>
        <location evidence="1">Secreted</location>
    </subcellularLocation>
</comment>
<dbReference type="OrthoDB" id="9797664at2"/>
<organism evidence="4 5">
    <name type="scientific">Saltatorellus ferox</name>
    <dbReference type="NCBI Taxonomy" id="2528018"/>
    <lineage>
        <taxon>Bacteria</taxon>
        <taxon>Pseudomonadati</taxon>
        <taxon>Planctomycetota</taxon>
        <taxon>Planctomycetia</taxon>
        <taxon>Planctomycetia incertae sedis</taxon>
        <taxon>Saltatorellus</taxon>
    </lineage>
</organism>
<evidence type="ECO:0000256" key="3">
    <source>
        <dbReference type="SAM" id="SignalP"/>
    </source>
</evidence>
<name>A0A518ESX6_9BACT</name>
<keyword evidence="5" id="KW-1185">Reference proteome</keyword>
<proteinExistence type="predicted"/>
<dbReference type="InterPro" id="IPR017996">
    <property type="entry name" value="MRJP/yellow-related"/>
</dbReference>
<dbReference type="EMBL" id="CP036434">
    <property type="protein sequence ID" value="QDV07197.1"/>
    <property type="molecule type" value="Genomic_DNA"/>
</dbReference>
<dbReference type="PANTHER" id="PTHR10009">
    <property type="entry name" value="PROTEIN YELLOW-RELATED"/>
    <property type="match status" value="1"/>
</dbReference>